<protein>
    <submittedName>
        <fullName evidence="1">Unannotated protein</fullName>
    </submittedName>
</protein>
<dbReference type="EMBL" id="CAFAAJ010000010">
    <property type="protein sequence ID" value="CAB4790926.1"/>
    <property type="molecule type" value="Genomic_DNA"/>
</dbReference>
<organism evidence="1">
    <name type="scientific">freshwater metagenome</name>
    <dbReference type="NCBI Taxonomy" id="449393"/>
    <lineage>
        <taxon>unclassified sequences</taxon>
        <taxon>metagenomes</taxon>
        <taxon>ecological metagenomes</taxon>
    </lineage>
</organism>
<reference evidence="1" key="1">
    <citation type="submission" date="2020-05" db="EMBL/GenBank/DDBJ databases">
        <authorList>
            <person name="Chiriac C."/>
            <person name="Salcher M."/>
            <person name="Ghai R."/>
            <person name="Kavagutti S V."/>
        </authorList>
    </citation>
    <scope>NUCLEOTIDE SEQUENCE</scope>
</reference>
<dbReference type="AlphaFoldDB" id="A0A6J6X6L3"/>
<gene>
    <name evidence="1" type="ORF">UFOPK3001_00247</name>
</gene>
<name>A0A6J6X6L3_9ZZZZ</name>
<evidence type="ECO:0000313" key="1">
    <source>
        <dbReference type="EMBL" id="CAB4790926.1"/>
    </source>
</evidence>
<proteinExistence type="predicted"/>
<accession>A0A6J6X6L3</accession>
<sequence length="35" mass="3964">MTTDSTLAVLVNLDLADTAPEPFRIDLRKNRFDLT</sequence>